<gene>
    <name evidence="7" type="ORF">BQ4739_LOCUS13003</name>
</gene>
<dbReference type="Gene3D" id="3.30.70.20">
    <property type="match status" value="1"/>
</dbReference>
<dbReference type="PANTHER" id="PTHR44579:SF2">
    <property type="entry name" value="OS01G0730500 PROTEIN"/>
    <property type="match status" value="1"/>
</dbReference>
<evidence type="ECO:0000256" key="2">
    <source>
        <dbReference type="ARBA" id="ARBA00023004"/>
    </source>
</evidence>
<dbReference type="SUPFAM" id="SSF54862">
    <property type="entry name" value="4Fe-4S ferredoxins"/>
    <property type="match status" value="1"/>
</dbReference>
<dbReference type="SMART" id="SM00271">
    <property type="entry name" value="DnaJ"/>
    <property type="match status" value="1"/>
</dbReference>
<reference evidence="7 8" key="1">
    <citation type="submission" date="2016-10" db="EMBL/GenBank/DDBJ databases">
        <authorList>
            <person name="Cai Z."/>
        </authorList>
    </citation>
    <scope>NUCLEOTIDE SEQUENCE [LARGE SCALE GENOMIC DNA]</scope>
</reference>
<evidence type="ECO:0000256" key="3">
    <source>
        <dbReference type="ARBA" id="ARBA00023014"/>
    </source>
</evidence>
<dbReference type="Pfam" id="PF13370">
    <property type="entry name" value="Fer4_13"/>
    <property type="match status" value="1"/>
</dbReference>
<dbReference type="PROSITE" id="PS50076">
    <property type="entry name" value="DNAJ_2"/>
    <property type="match status" value="1"/>
</dbReference>
<evidence type="ECO:0000256" key="1">
    <source>
        <dbReference type="ARBA" id="ARBA00022723"/>
    </source>
</evidence>
<dbReference type="InterPro" id="IPR018247">
    <property type="entry name" value="EF_Hand_1_Ca_BS"/>
</dbReference>
<dbReference type="InterPro" id="IPR036869">
    <property type="entry name" value="J_dom_sf"/>
</dbReference>
<dbReference type="SUPFAM" id="SSF46565">
    <property type="entry name" value="Chaperone J-domain"/>
    <property type="match status" value="1"/>
</dbReference>
<feature type="region of interest" description="Disordered" evidence="4">
    <location>
        <begin position="272"/>
        <end position="304"/>
    </location>
</feature>
<feature type="domain" description="J" evidence="5">
    <location>
        <begin position="26"/>
        <end position="103"/>
    </location>
</feature>
<keyword evidence="1" id="KW-0479">Metal-binding</keyword>
<dbReference type="PRINTS" id="PR00625">
    <property type="entry name" value="JDOMAIN"/>
</dbReference>
<dbReference type="GO" id="GO:0051536">
    <property type="term" value="F:iron-sulfur cluster binding"/>
    <property type="evidence" value="ECO:0007669"/>
    <property type="project" value="UniProtKB-KW"/>
</dbReference>
<keyword evidence="3" id="KW-0411">Iron-sulfur</keyword>
<evidence type="ECO:0000259" key="5">
    <source>
        <dbReference type="PROSITE" id="PS50076"/>
    </source>
</evidence>
<evidence type="ECO:0000313" key="7">
    <source>
        <dbReference type="EMBL" id="SZX72864.1"/>
    </source>
</evidence>
<dbReference type="PANTHER" id="PTHR44579">
    <property type="entry name" value="OS01G0730500 PROTEIN"/>
    <property type="match status" value="1"/>
</dbReference>
<dbReference type="GO" id="GO:0009055">
    <property type="term" value="F:electron transfer activity"/>
    <property type="evidence" value="ECO:0007669"/>
    <property type="project" value="InterPro"/>
</dbReference>
<evidence type="ECO:0008006" key="9">
    <source>
        <dbReference type="Google" id="ProtNLM"/>
    </source>
</evidence>
<evidence type="ECO:0000259" key="6">
    <source>
        <dbReference type="PROSITE" id="PS51379"/>
    </source>
</evidence>
<name>A0A383W798_TETOB</name>
<dbReference type="PRINTS" id="PR00352">
    <property type="entry name" value="3FE4SFRDOXIN"/>
</dbReference>
<dbReference type="InterPro" id="IPR017900">
    <property type="entry name" value="4Fe4S_Fe_S_CS"/>
</dbReference>
<keyword evidence="8" id="KW-1185">Reference proteome</keyword>
<evidence type="ECO:0000313" key="8">
    <source>
        <dbReference type="Proteomes" id="UP000256970"/>
    </source>
</evidence>
<evidence type="ECO:0000256" key="4">
    <source>
        <dbReference type="SAM" id="MobiDB-lite"/>
    </source>
</evidence>
<keyword evidence="2" id="KW-0408">Iron</keyword>
<organism evidence="7 8">
    <name type="scientific">Tetradesmus obliquus</name>
    <name type="common">Green alga</name>
    <name type="synonym">Acutodesmus obliquus</name>
    <dbReference type="NCBI Taxonomy" id="3088"/>
    <lineage>
        <taxon>Eukaryota</taxon>
        <taxon>Viridiplantae</taxon>
        <taxon>Chlorophyta</taxon>
        <taxon>core chlorophytes</taxon>
        <taxon>Chlorophyceae</taxon>
        <taxon>CS clade</taxon>
        <taxon>Sphaeropleales</taxon>
        <taxon>Scenedesmaceae</taxon>
        <taxon>Tetradesmus</taxon>
    </lineage>
</organism>
<dbReference type="InterPro" id="IPR001623">
    <property type="entry name" value="DnaJ_domain"/>
</dbReference>
<dbReference type="Gene3D" id="1.10.287.110">
    <property type="entry name" value="DnaJ domain"/>
    <property type="match status" value="1"/>
</dbReference>
<dbReference type="Proteomes" id="UP000256970">
    <property type="component" value="Unassembled WGS sequence"/>
</dbReference>
<dbReference type="InterPro" id="IPR017896">
    <property type="entry name" value="4Fe4S_Fe-S-bd"/>
</dbReference>
<dbReference type="CDD" id="cd06257">
    <property type="entry name" value="DnaJ"/>
    <property type="match status" value="1"/>
</dbReference>
<dbReference type="AlphaFoldDB" id="A0A383W798"/>
<dbReference type="Pfam" id="PF00226">
    <property type="entry name" value="DnaJ"/>
    <property type="match status" value="1"/>
</dbReference>
<feature type="domain" description="4Fe-4S ferredoxin-type" evidence="6">
    <location>
        <begin position="121"/>
        <end position="150"/>
    </location>
</feature>
<accession>A0A383W798</accession>
<sequence length="337" mass="36022">MSRTSVLGPVPLRAAAAEELGLSGEDFYSILGLHPAADLKSIKSAYYSMMRLYHPDQHGTSSGSSTDGDATDSIDTNEFCALLNEIYTTLSNPEAREMYDAIAGFSANALNPFMDTSYPADQVFVDEVSCIGCGKCVRSCPSAFLVEESKYGRARVIPGADVLALEEDVQVAIETCPVDCIHWVSSPQLSLLEATLASMTRVDAFIMMRQQRSPGNVFEEANRAWQKRQSRMAALREQREYAVSGASSNGSSSSGGGWSSFFSRHVDFKGASSSSSSSSGGFAGAGVGGDGDDGSSKDPARRKVAALAAAASRAMRRWQLYHEVNKKTAVKALAEVE</sequence>
<protein>
    <recommendedName>
        <fullName evidence="9">J domain-containing protein</fullName>
    </recommendedName>
</protein>
<dbReference type="InterPro" id="IPR001080">
    <property type="entry name" value="3Fe4S_ferredoxin"/>
</dbReference>
<proteinExistence type="predicted"/>
<dbReference type="EMBL" id="FNXT01001169">
    <property type="protein sequence ID" value="SZX72864.1"/>
    <property type="molecule type" value="Genomic_DNA"/>
</dbReference>
<dbReference type="PROSITE" id="PS00198">
    <property type="entry name" value="4FE4S_FER_1"/>
    <property type="match status" value="1"/>
</dbReference>
<dbReference type="STRING" id="3088.A0A383W798"/>
<dbReference type="PROSITE" id="PS51379">
    <property type="entry name" value="4FE4S_FER_2"/>
    <property type="match status" value="1"/>
</dbReference>
<dbReference type="GO" id="GO:0005506">
    <property type="term" value="F:iron ion binding"/>
    <property type="evidence" value="ECO:0007669"/>
    <property type="project" value="InterPro"/>
</dbReference>
<dbReference type="PROSITE" id="PS00018">
    <property type="entry name" value="EF_HAND_1"/>
    <property type="match status" value="1"/>
</dbReference>